<protein>
    <submittedName>
        <fullName evidence="4">Protein MODIFIER OF SNC1 1</fullName>
    </submittedName>
</protein>
<dbReference type="Pfam" id="PF07001">
    <property type="entry name" value="BAT2_N"/>
    <property type="match status" value="1"/>
</dbReference>
<evidence type="ECO:0000259" key="3">
    <source>
        <dbReference type="Pfam" id="PF07001"/>
    </source>
</evidence>
<gene>
    <name evidence="4" type="ORF">Scaly_1445400</name>
</gene>
<name>A0AAW2PR62_9LAMI</name>
<accession>A0AAW2PR62</accession>
<keyword evidence="1" id="KW-0597">Phosphoprotein</keyword>
<feature type="domain" description="BAT2 N-terminal" evidence="3">
    <location>
        <begin position="151"/>
        <end position="231"/>
    </location>
</feature>
<keyword evidence="2" id="KW-1133">Transmembrane helix</keyword>
<keyword evidence="2" id="KW-0472">Membrane</keyword>
<reference evidence="4" key="2">
    <citation type="journal article" date="2024" name="Plant">
        <title>Genomic evolution and insights into agronomic trait innovations of Sesamum species.</title>
        <authorList>
            <person name="Miao H."/>
            <person name="Wang L."/>
            <person name="Qu L."/>
            <person name="Liu H."/>
            <person name="Sun Y."/>
            <person name="Le M."/>
            <person name="Wang Q."/>
            <person name="Wei S."/>
            <person name="Zheng Y."/>
            <person name="Lin W."/>
            <person name="Duan Y."/>
            <person name="Cao H."/>
            <person name="Xiong S."/>
            <person name="Wang X."/>
            <person name="Wei L."/>
            <person name="Li C."/>
            <person name="Ma Q."/>
            <person name="Ju M."/>
            <person name="Zhao R."/>
            <person name="Li G."/>
            <person name="Mu C."/>
            <person name="Tian Q."/>
            <person name="Mei H."/>
            <person name="Zhang T."/>
            <person name="Gao T."/>
            <person name="Zhang H."/>
        </authorList>
    </citation>
    <scope>NUCLEOTIDE SEQUENCE</scope>
    <source>
        <strain evidence="4">KEN8</strain>
    </source>
</reference>
<dbReference type="PANTHER" id="PTHR48223:SF1">
    <property type="entry name" value="ABC TRANSMEMBRANE TYPE-1 DOMAIN-CONTAINING PROTEIN"/>
    <property type="match status" value="1"/>
</dbReference>
<dbReference type="EMBL" id="JACGWM010000008">
    <property type="protein sequence ID" value="KAL0357597.1"/>
    <property type="molecule type" value="Genomic_DNA"/>
</dbReference>
<evidence type="ECO:0000256" key="1">
    <source>
        <dbReference type="ARBA" id="ARBA00022553"/>
    </source>
</evidence>
<feature type="transmembrane region" description="Helical" evidence="2">
    <location>
        <begin position="333"/>
        <end position="351"/>
    </location>
</feature>
<dbReference type="AlphaFoldDB" id="A0AAW2PR62"/>
<dbReference type="InterPro" id="IPR009738">
    <property type="entry name" value="BAT2_N"/>
</dbReference>
<comment type="caution">
    <text evidence="4">The sequence shown here is derived from an EMBL/GenBank/DDBJ whole genome shotgun (WGS) entry which is preliminary data.</text>
</comment>
<keyword evidence="2" id="KW-0812">Transmembrane</keyword>
<reference evidence="4" key="1">
    <citation type="submission" date="2020-06" db="EMBL/GenBank/DDBJ databases">
        <authorList>
            <person name="Li T."/>
            <person name="Hu X."/>
            <person name="Zhang T."/>
            <person name="Song X."/>
            <person name="Zhang H."/>
            <person name="Dai N."/>
            <person name="Sheng W."/>
            <person name="Hou X."/>
            <person name="Wei L."/>
        </authorList>
    </citation>
    <scope>NUCLEOTIDE SEQUENCE</scope>
    <source>
        <strain evidence="4">KEN8</strain>
        <tissue evidence="4">Leaf</tissue>
    </source>
</reference>
<organism evidence="4">
    <name type="scientific">Sesamum calycinum</name>
    <dbReference type="NCBI Taxonomy" id="2727403"/>
    <lineage>
        <taxon>Eukaryota</taxon>
        <taxon>Viridiplantae</taxon>
        <taxon>Streptophyta</taxon>
        <taxon>Embryophyta</taxon>
        <taxon>Tracheophyta</taxon>
        <taxon>Spermatophyta</taxon>
        <taxon>Magnoliopsida</taxon>
        <taxon>eudicotyledons</taxon>
        <taxon>Gunneridae</taxon>
        <taxon>Pentapetalae</taxon>
        <taxon>asterids</taxon>
        <taxon>lamiids</taxon>
        <taxon>Lamiales</taxon>
        <taxon>Pedaliaceae</taxon>
        <taxon>Sesamum</taxon>
    </lineage>
</organism>
<feature type="transmembrane region" description="Helical" evidence="2">
    <location>
        <begin position="363"/>
        <end position="386"/>
    </location>
</feature>
<evidence type="ECO:0000313" key="4">
    <source>
        <dbReference type="EMBL" id="KAL0357597.1"/>
    </source>
</evidence>
<sequence length="506" mass="57242">MEEGSGDEVHLEEAMKRANLVRQRSNRGHCPLRTECNNEQLNKVVATLSHLLQFLLNSLYTLFSTNKASGAPRHQLDLTILTFHSATSRSEPSTTNLLVSTSHTHLIEPNMFQSERPPHAVWMTLALVSDDEFKYVGWRAKKELTIRWASARRGGMTVLGKVAVPKPLNLPSQRLENHGLDPNVEIVPNIGGSLFLEQKSKLLKISAFKGSSLNDDSGGRANGSKSPKNAVKVYYLQNKREESSVESSKVQNVVPAPYTAEDETTTRSLAIQNLFKNWLTLLRTPTQTHTMEEVLEEPSSAETSEIPNTLQKQERGEVLKAVWCHIQGLDATIKIPLLLFIPLYLAVNLVYGSKVSKELTPLWILGPLVIALYIKIFRAICVLYAFSFKQTVKVAKSLPAYYLLLNDYIFHGKLKEAINKHILESVEGIKNMDYSDVAKDLQRWMVERYLDFIELIWPFYCRTLRLCLVNIHSGTDAEPLFGLGFFPRAVREDCKLKRHVIVSHLH</sequence>
<dbReference type="PANTHER" id="PTHR48223">
    <property type="entry name" value="DEFECTIVE 2759, PUTATIVE ISOFORM 1-RELATED"/>
    <property type="match status" value="1"/>
</dbReference>
<evidence type="ECO:0000256" key="2">
    <source>
        <dbReference type="SAM" id="Phobius"/>
    </source>
</evidence>
<proteinExistence type="predicted"/>